<dbReference type="PANTHER" id="PTHR31900:SF32">
    <property type="entry name" value="F-BOX_RNI_FBD-LIKE DOMAIN PROTEIN"/>
    <property type="match status" value="1"/>
</dbReference>
<dbReference type="SMART" id="SM00256">
    <property type="entry name" value="FBOX"/>
    <property type="match status" value="2"/>
</dbReference>
<dbReference type="InterPro" id="IPR001810">
    <property type="entry name" value="F-box_dom"/>
</dbReference>
<dbReference type="InterPro" id="IPR032675">
    <property type="entry name" value="LRR_dom_sf"/>
</dbReference>
<evidence type="ECO:0000313" key="3">
    <source>
        <dbReference type="Proteomes" id="UP001189624"/>
    </source>
</evidence>
<reference evidence="2" key="1">
    <citation type="submission" date="2023-10" db="EMBL/GenBank/DDBJ databases">
        <authorList>
            <person name="Domelevo Entfellner J.-B."/>
        </authorList>
    </citation>
    <scope>NUCLEOTIDE SEQUENCE</scope>
</reference>
<dbReference type="InterPro" id="IPR050232">
    <property type="entry name" value="FBL13/AtMIF1-like"/>
</dbReference>
<organism evidence="2 3">
    <name type="scientific">Sphenostylis stenocarpa</name>
    <dbReference type="NCBI Taxonomy" id="92480"/>
    <lineage>
        <taxon>Eukaryota</taxon>
        <taxon>Viridiplantae</taxon>
        <taxon>Streptophyta</taxon>
        <taxon>Embryophyta</taxon>
        <taxon>Tracheophyta</taxon>
        <taxon>Spermatophyta</taxon>
        <taxon>Magnoliopsida</taxon>
        <taxon>eudicotyledons</taxon>
        <taxon>Gunneridae</taxon>
        <taxon>Pentapetalae</taxon>
        <taxon>rosids</taxon>
        <taxon>fabids</taxon>
        <taxon>Fabales</taxon>
        <taxon>Fabaceae</taxon>
        <taxon>Papilionoideae</taxon>
        <taxon>50 kb inversion clade</taxon>
        <taxon>NPAAA clade</taxon>
        <taxon>indigoferoid/millettioid clade</taxon>
        <taxon>Phaseoleae</taxon>
        <taxon>Sphenostylis</taxon>
    </lineage>
</organism>
<gene>
    <name evidence="2" type="ORF">AYBTSS11_LOCUS15449</name>
</gene>
<dbReference type="Gramene" id="rna-AYBTSS11_LOCUS15449">
    <property type="protein sequence ID" value="CAJ1952718.1"/>
    <property type="gene ID" value="gene-AYBTSS11_LOCUS15449"/>
</dbReference>
<feature type="domain" description="F-box" evidence="1">
    <location>
        <begin position="406"/>
        <end position="446"/>
    </location>
</feature>
<dbReference type="AlphaFoldDB" id="A0AA86SD94"/>
<dbReference type="SUPFAM" id="SSF52058">
    <property type="entry name" value="L domain-like"/>
    <property type="match status" value="2"/>
</dbReference>
<dbReference type="PANTHER" id="PTHR31900">
    <property type="entry name" value="F-BOX/RNI SUPERFAMILY PROTEIN-RELATED"/>
    <property type="match status" value="1"/>
</dbReference>
<evidence type="ECO:0000259" key="1">
    <source>
        <dbReference type="SMART" id="SM00256"/>
    </source>
</evidence>
<dbReference type="InterPro" id="IPR036047">
    <property type="entry name" value="F-box-like_dom_sf"/>
</dbReference>
<evidence type="ECO:0000313" key="2">
    <source>
        <dbReference type="EMBL" id="CAJ1952718.1"/>
    </source>
</evidence>
<keyword evidence="3" id="KW-1185">Reference proteome</keyword>
<dbReference type="SUPFAM" id="SSF81383">
    <property type="entry name" value="F-box domain"/>
    <property type="match status" value="2"/>
</dbReference>
<dbReference type="Proteomes" id="UP001189624">
    <property type="component" value="Chromosome 4"/>
</dbReference>
<dbReference type="Pfam" id="PF00646">
    <property type="entry name" value="F-box"/>
    <property type="match status" value="2"/>
</dbReference>
<accession>A0AA86SD94</accession>
<proteinExistence type="predicted"/>
<dbReference type="Pfam" id="PF24758">
    <property type="entry name" value="LRR_At5g56370"/>
    <property type="match status" value="1"/>
</dbReference>
<name>A0AA86SD94_9FABA</name>
<dbReference type="InterPro" id="IPR055411">
    <property type="entry name" value="LRR_FXL15/At3g58940/PEG3-like"/>
</dbReference>
<dbReference type="Gene3D" id="3.80.10.10">
    <property type="entry name" value="Ribonuclease Inhibitor"/>
    <property type="match status" value="2"/>
</dbReference>
<sequence>MQSDGDRKEDKDRLSYMPDLVLLHIMKFMSMKEAVQTCVLSSRWKELWKHLTDLALNSSDFTNLTHFSKFVSWVISNRDSSISLHSLDLRRKGCIDHELLNTVMGYAVSHDVQQLTIEVNLSVKLGFRLHPSVFSCKSLTYLKLSIWAVPWMTQFPGSLELPALKTLHLEHITFTASENDSAEPFSTCHMLDTLVLDRFNLHQGVKFLCICNSNLSSLTIGSTIQEAPYKCVLSTPNLRSLAVMRDPLHQLSACKLCFLEQVSIDCEAYFHTHFERTHSALINLLKVLADYVKIMILSSSTLQILHGLSTSGSMITQIPYFAQLRSLKLKMKSSSNISDEVAILYKYLLCNRALMEESSEQPMEESTEQPMEESTDQIMEESKEETIMTQIAGTDGEDGRDRLLELHDSVLFHIIQFMSTKTAVRASLLSSRWKNLWKCLDTLRFRRRDFETISKYSKFISYVVSNRDTSIPLRHLDLDACCVTAQVFLADVTPDLYRMQHLRIFFDGKPRSSFYGSLPFIFSSPALKSLTLSIFLHRHVLILPQTLHLPALETLYLANVSFMASEDDDDDFTCAEPFSNCVSLNSLELVGCSLSGDAKVLNISNSNLSRFTMKRYDEKHYNVVMSTPNLISFSIKSCISCHDFSSPYDLSLLSDANINITSGAIHAIILRCLQMFSYVRRLTLSRNVQAAILRGVSANARTLLPRFYRLKTLKAQKIENSEIFMKYLLQNSQLTNVEVISF</sequence>
<feature type="domain" description="F-box" evidence="1">
    <location>
        <begin position="17"/>
        <end position="58"/>
    </location>
</feature>
<dbReference type="EMBL" id="OY731401">
    <property type="protein sequence ID" value="CAJ1952718.1"/>
    <property type="molecule type" value="Genomic_DNA"/>
</dbReference>
<protein>
    <recommendedName>
        <fullName evidence="1">F-box domain-containing protein</fullName>
    </recommendedName>
</protein>